<protein>
    <submittedName>
        <fullName evidence="1">Uncharacterized protein</fullName>
    </submittedName>
</protein>
<reference evidence="1" key="1">
    <citation type="submission" date="2020-05" db="EMBL/GenBank/DDBJ databases">
        <title>Large-scale comparative analyses of tick genomes elucidate their genetic diversity and vector capacities.</title>
        <authorList>
            <person name="Jia N."/>
            <person name="Wang J."/>
            <person name="Shi W."/>
            <person name="Du L."/>
            <person name="Sun Y."/>
            <person name="Zhan W."/>
            <person name="Jiang J."/>
            <person name="Wang Q."/>
            <person name="Zhang B."/>
            <person name="Ji P."/>
            <person name="Sakyi L.B."/>
            <person name="Cui X."/>
            <person name="Yuan T."/>
            <person name="Jiang B."/>
            <person name="Yang W."/>
            <person name="Lam T.T.-Y."/>
            <person name="Chang Q."/>
            <person name="Ding S."/>
            <person name="Wang X."/>
            <person name="Zhu J."/>
            <person name="Ruan X."/>
            <person name="Zhao L."/>
            <person name="Wei J."/>
            <person name="Que T."/>
            <person name="Du C."/>
            <person name="Cheng J."/>
            <person name="Dai P."/>
            <person name="Han X."/>
            <person name="Huang E."/>
            <person name="Gao Y."/>
            <person name="Liu J."/>
            <person name="Shao H."/>
            <person name="Ye R."/>
            <person name="Li L."/>
            <person name="Wei W."/>
            <person name="Wang X."/>
            <person name="Wang C."/>
            <person name="Yang T."/>
            <person name="Huo Q."/>
            <person name="Li W."/>
            <person name="Guo W."/>
            <person name="Chen H."/>
            <person name="Zhou L."/>
            <person name="Ni X."/>
            <person name="Tian J."/>
            <person name="Zhou Y."/>
            <person name="Sheng Y."/>
            <person name="Liu T."/>
            <person name="Pan Y."/>
            <person name="Xia L."/>
            <person name="Li J."/>
            <person name="Zhao F."/>
            <person name="Cao W."/>
        </authorList>
    </citation>
    <scope>NUCLEOTIDE SEQUENCE</scope>
    <source>
        <strain evidence="1">Dsil-2018</strain>
    </source>
</reference>
<proteinExistence type="predicted"/>
<name>A0ACB8D770_DERSI</name>
<comment type="caution">
    <text evidence="1">The sequence shown here is derived from an EMBL/GenBank/DDBJ whole genome shotgun (WGS) entry which is preliminary data.</text>
</comment>
<organism evidence="1 2">
    <name type="scientific">Dermacentor silvarum</name>
    <name type="common">Tick</name>
    <dbReference type="NCBI Taxonomy" id="543639"/>
    <lineage>
        <taxon>Eukaryota</taxon>
        <taxon>Metazoa</taxon>
        <taxon>Ecdysozoa</taxon>
        <taxon>Arthropoda</taxon>
        <taxon>Chelicerata</taxon>
        <taxon>Arachnida</taxon>
        <taxon>Acari</taxon>
        <taxon>Parasitiformes</taxon>
        <taxon>Ixodida</taxon>
        <taxon>Ixodoidea</taxon>
        <taxon>Ixodidae</taxon>
        <taxon>Rhipicephalinae</taxon>
        <taxon>Dermacentor</taxon>
    </lineage>
</organism>
<sequence>MATSWFPSVSTLLPIAAIMFYRLGRDNTTMQTVDLLQEYDYIIVGAGSAGCVLANRLSADPQAKVLLLEAGGWEGELADIPLIAATVQGTALDWNYTTRPQEAACFGLHERRSKWPRGKVLGGSSVLNYMLYVRGSPRDYDLWRDHHGCDGWGWQEVRPYFLRSEHNLDPDIASNGHHGTDGPLPVMRAPYHTPVAEAFVEAGRQMGYPAGVDINGDKLAGFTIPQGTVFQGRRHSTRRAFLDPILHRQNLHIGVYCHVTKVLVKDGMAHGVTFDRFSVAHRALARREVILAAGAIGSPQLLLLSGIGSAAHLNEIGVPLVLDLPGVGANLQDHIFPGGLNFLLDKPVSVLQSRTFTVRVLINYLATRSGPLTLLGGVEGLGFVSTRYANMEWPDIEIHMASGSPVSDDGDTFRSAHGLSNETWESTFLPYLGRESMSLYPVILRPQSRGRLRLLSRDPYEAPDIDPRYLTHPRDINTMVDAMKLCLRLAGMPALQKLGTRVWEKPLPGCELYPFLGEEYLACVARSYTSTLYHPVGTCRMGRINDSRTVVDSELRVKGIDHLRVVDASIMPTIVSGNTNAPAIMIAEKASDIIQEHWQTIHVLSKESDAVTTSTPKP</sequence>
<dbReference type="EMBL" id="CM023472">
    <property type="protein sequence ID" value="KAH7960219.1"/>
    <property type="molecule type" value="Genomic_DNA"/>
</dbReference>
<evidence type="ECO:0000313" key="1">
    <source>
        <dbReference type="EMBL" id="KAH7960219.1"/>
    </source>
</evidence>
<evidence type="ECO:0000313" key="2">
    <source>
        <dbReference type="Proteomes" id="UP000821865"/>
    </source>
</evidence>
<gene>
    <name evidence="1" type="ORF">HPB49_017827</name>
</gene>
<accession>A0ACB8D770</accession>
<keyword evidence="2" id="KW-1185">Reference proteome</keyword>
<dbReference type="Proteomes" id="UP000821865">
    <property type="component" value="Chromosome 3"/>
</dbReference>